<dbReference type="Gene3D" id="3.20.20.80">
    <property type="entry name" value="Glycosidases"/>
    <property type="match status" value="1"/>
</dbReference>
<dbReference type="GO" id="GO:0046373">
    <property type="term" value="P:L-arabinose metabolic process"/>
    <property type="evidence" value="ECO:0007669"/>
    <property type="project" value="InterPro"/>
</dbReference>
<sequence length="262" mass="28804">MLDIAGEHLQYLAFHPSFGLRSEDVCPDGASYRDRPARTWHYLMEAHKVLDARIRKVREEIAGHDIHLAATEGHFYLSPRNQNPLLRTWAAGVANARALNVQARHGDVLKIATAADFCGNRWTVNAVMIQSPGRVSYMMPVAHVMALFGRHVGRKAVGVAALPGNLDVTASRTGRRVFLHVVNTSRTRSVRAKLRVAGMTLAGGTSWQIAEDPWREIHETCPDLFQPVRRELPATGRVTFPAASVTAVVLKTHSAPSGKGQV</sequence>
<dbReference type="EMBL" id="LAZR01028720">
    <property type="protein sequence ID" value="KKL61752.1"/>
    <property type="molecule type" value="Genomic_DNA"/>
</dbReference>
<comment type="caution">
    <text evidence="2">The sequence shown here is derived from an EMBL/GenBank/DDBJ whole genome shotgun (WGS) entry which is preliminary data.</text>
</comment>
<proteinExistence type="predicted"/>
<organism evidence="2">
    <name type="scientific">marine sediment metagenome</name>
    <dbReference type="NCBI Taxonomy" id="412755"/>
    <lineage>
        <taxon>unclassified sequences</taxon>
        <taxon>metagenomes</taxon>
        <taxon>ecological metagenomes</taxon>
    </lineage>
</organism>
<dbReference type="GO" id="GO:0046556">
    <property type="term" value="F:alpha-L-arabinofuranosidase activity"/>
    <property type="evidence" value="ECO:0007669"/>
    <property type="project" value="InterPro"/>
</dbReference>
<dbReference type="InterPro" id="IPR013780">
    <property type="entry name" value="Glyco_hydro_b"/>
</dbReference>
<feature type="domain" description="Alpha-L-arabinofuranosidase C-terminal" evidence="1">
    <location>
        <begin position="88"/>
        <end position="244"/>
    </location>
</feature>
<name>A0A0F9GF54_9ZZZZ</name>
<protein>
    <recommendedName>
        <fullName evidence="1">Alpha-L-arabinofuranosidase C-terminal domain-containing protein</fullName>
    </recommendedName>
</protein>
<reference evidence="2" key="1">
    <citation type="journal article" date="2015" name="Nature">
        <title>Complex archaea that bridge the gap between prokaryotes and eukaryotes.</title>
        <authorList>
            <person name="Spang A."/>
            <person name="Saw J.H."/>
            <person name="Jorgensen S.L."/>
            <person name="Zaremba-Niedzwiedzka K."/>
            <person name="Martijn J."/>
            <person name="Lind A.E."/>
            <person name="van Eijk R."/>
            <person name="Schleper C."/>
            <person name="Guy L."/>
            <person name="Ettema T.J."/>
        </authorList>
    </citation>
    <scope>NUCLEOTIDE SEQUENCE</scope>
</reference>
<accession>A0A0F9GF54</accession>
<dbReference type="SMART" id="SM00813">
    <property type="entry name" value="Alpha-L-AF_C"/>
    <property type="match status" value="1"/>
</dbReference>
<evidence type="ECO:0000259" key="1">
    <source>
        <dbReference type="SMART" id="SM00813"/>
    </source>
</evidence>
<dbReference type="Gene3D" id="2.60.40.1180">
    <property type="entry name" value="Golgi alpha-mannosidase II"/>
    <property type="match status" value="1"/>
</dbReference>
<dbReference type="InterPro" id="IPR010720">
    <property type="entry name" value="Alpha-L-AF_C"/>
</dbReference>
<evidence type="ECO:0000313" key="2">
    <source>
        <dbReference type="EMBL" id="KKL61752.1"/>
    </source>
</evidence>
<dbReference type="AlphaFoldDB" id="A0A0F9GF54"/>
<gene>
    <name evidence="2" type="ORF">LCGC14_2192170</name>
</gene>